<dbReference type="PANTHER" id="PTHR12277">
    <property type="entry name" value="ALPHA/BETA HYDROLASE DOMAIN-CONTAINING PROTEIN"/>
    <property type="match status" value="1"/>
</dbReference>
<feature type="transmembrane region" description="Helical" evidence="1">
    <location>
        <begin position="42"/>
        <end position="70"/>
    </location>
</feature>
<keyword evidence="1" id="KW-1133">Transmembrane helix</keyword>
<keyword evidence="3" id="KW-0378">Hydrolase</keyword>
<name>A0A1B2DDM7_9BACL</name>
<keyword evidence="1" id="KW-0812">Transmembrane</keyword>
<organism evidence="3">
    <name type="scientific">Paenibacillus sp. BIHB 4019</name>
    <dbReference type="NCBI Taxonomy" id="1870819"/>
    <lineage>
        <taxon>Bacteria</taxon>
        <taxon>Bacillati</taxon>
        <taxon>Bacillota</taxon>
        <taxon>Bacilli</taxon>
        <taxon>Bacillales</taxon>
        <taxon>Paenibacillaceae</taxon>
        <taxon>Paenibacillus</taxon>
    </lineage>
</organism>
<dbReference type="Gene3D" id="3.40.50.1820">
    <property type="entry name" value="alpha/beta hydrolase"/>
    <property type="match status" value="1"/>
</dbReference>
<dbReference type="AlphaFoldDB" id="A0A1B2DDM7"/>
<dbReference type="GO" id="GO:0016787">
    <property type="term" value="F:hydrolase activity"/>
    <property type="evidence" value="ECO:0007669"/>
    <property type="project" value="UniProtKB-KW"/>
</dbReference>
<dbReference type="InterPro" id="IPR000073">
    <property type="entry name" value="AB_hydrolase_1"/>
</dbReference>
<feature type="domain" description="AB hydrolase-1" evidence="2">
    <location>
        <begin position="124"/>
        <end position="261"/>
    </location>
</feature>
<accession>A0A1B2DDM7</accession>
<evidence type="ECO:0000259" key="2">
    <source>
        <dbReference type="Pfam" id="PF12697"/>
    </source>
</evidence>
<protein>
    <submittedName>
        <fullName evidence="3">Alpha/beta hydrolase</fullName>
    </submittedName>
</protein>
<evidence type="ECO:0000313" key="3">
    <source>
        <dbReference type="EMBL" id="ANY65796.1"/>
    </source>
</evidence>
<evidence type="ECO:0000256" key="1">
    <source>
        <dbReference type="SAM" id="Phobius"/>
    </source>
</evidence>
<dbReference type="SUPFAM" id="SSF53474">
    <property type="entry name" value="alpha/beta-Hydrolases"/>
    <property type="match status" value="1"/>
</dbReference>
<dbReference type="InterPro" id="IPR029058">
    <property type="entry name" value="AB_hydrolase_fold"/>
</dbReference>
<dbReference type="Pfam" id="PF12697">
    <property type="entry name" value="Abhydrolase_6"/>
    <property type="match status" value="1"/>
</dbReference>
<dbReference type="EMBL" id="CP016808">
    <property type="protein sequence ID" value="ANY65796.1"/>
    <property type="molecule type" value="Genomic_DNA"/>
</dbReference>
<keyword evidence="1" id="KW-0472">Membrane</keyword>
<sequence>MSTTMMTSVSMEGTFPQGLHPFPSLDKLQLPRPSAKTRRLHALVALIASLLALCMIVVVIFHAYVAWMLAYPYVAPLTSNPKAAIGLDYEDVLIPSISGKTNVSGWYVPAYSDDSNSEPAARTIVFSHGYGANREETWVPMYDLTKLLNGLHYNVMLFDYGYASATDKTAATGGLEESQQLLAAVQYVKEQGSKEVIVWGFSMGAGTAMQAALQSKDINGMILDSLFVPSADSLFNNVSQVVSLPRFPSEALIGALLPLWTGVGIDSVPAEQMMNTSYDIPIYIIHGTQDVKSPYTTAEHIADKQTNPLSRSWIVQQGQHEMLFREHPSEYIQRAALFLSQVNQQVLADQADPAAASA</sequence>
<gene>
    <name evidence="3" type="ORF">BBD42_04430</name>
</gene>
<proteinExistence type="predicted"/>
<reference evidence="3" key="1">
    <citation type="submission" date="2016-08" db="EMBL/GenBank/DDBJ databases">
        <title>Complete Genome Seqeunce of Paenibacillus sp. BIHB 4019 from tea rhizoplane.</title>
        <authorList>
            <person name="Thakur R."/>
            <person name="Swarnkar M.K."/>
            <person name="Gulati A."/>
        </authorList>
    </citation>
    <scope>NUCLEOTIDE SEQUENCE [LARGE SCALE GENOMIC DNA]</scope>
    <source>
        <strain evidence="3">BIHB4019</strain>
    </source>
</reference>